<organism evidence="1 2">
    <name type="scientific">Schleiferilactobacillus perolens DSM 12744</name>
    <dbReference type="NCBI Taxonomy" id="1423792"/>
    <lineage>
        <taxon>Bacteria</taxon>
        <taxon>Bacillati</taxon>
        <taxon>Bacillota</taxon>
        <taxon>Bacilli</taxon>
        <taxon>Lactobacillales</taxon>
        <taxon>Lactobacillaceae</taxon>
        <taxon>Schleiferilactobacillus</taxon>
    </lineage>
</organism>
<dbReference type="EMBL" id="AZEC01000013">
    <property type="protein sequence ID" value="KRL11129.1"/>
    <property type="molecule type" value="Genomic_DNA"/>
</dbReference>
<dbReference type="Proteomes" id="UP000051330">
    <property type="component" value="Unassembled WGS sequence"/>
</dbReference>
<proteinExistence type="predicted"/>
<reference evidence="1 2" key="1">
    <citation type="journal article" date="2015" name="Genome Announc.">
        <title>Expanding the biotechnology potential of lactobacilli through comparative genomics of 213 strains and associated genera.</title>
        <authorList>
            <person name="Sun Z."/>
            <person name="Harris H.M."/>
            <person name="McCann A."/>
            <person name="Guo C."/>
            <person name="Argimon S."/>
            <person name="Zhang W."/>
            <person name="Yang X."/>
            <person name="Jeffery I.B."/>
            <person name="Cooney J.C."/>
            <person name="Kagawa T.F."/>
            <person name="Liu W."/>
            <person name="Song Y."/>
            <person name="Salvetti E."/>
            <person name="Wrobel A."/>
            <person name="Rasinkangas P."/>
            <person name="Parkhill J."/>
            <person name="Rea M.C."/>
            <person name="O'Sullivan O."/>
            <person name="Ritari J."/>
            <person name="Douillard F.P."/>
            <person name="Paul Ross R."/>
            <person name="Yang R."/>
            <person name="Briner A.E."/>
            <person name="Felis G.E."/>
            <person name="de Vos W.M."/>
            <person name="Barrangou R."/>
            <person name="Klaenhammer T.R."/>
            <person name="Caufield P.W."/>
            <person name="Cui Y."/>
            <person name="Zhang H."/>
            <person name="O'Toole P.W."/>
        </authorList>
    </citation>
    <scope>NUCLEOTIDE SEQUENCE [LARGE SCALE GENOMIC DNA]</scope>
    <source>
        <strain evidence="1 2">DSM 12744</strain>
    </source>
</reference>
<comment type="caution">
    <text evidence="1">The sequence shown here is derived from an EMBL/GenBank/DDBJ whole genome shotgun (WGS) entry which is preliminary data.</text>
</comment>
<dbReference type="STRING" id="1423792.FD09_GL000859"/>
<evidence type="ECO:0000313" key="1">
    <source>
        <dbReference type="EMBL" id="KRL11129.1"/>
    </source>
</evidence>
<dbReference type="PATRIC" id="fig|1423792.3.peg.872"/>
<name>A0A0R1MUA8_9LACO</name>
<keyword evidence="2" id="KW-1185">Reference proteome</keyword>
<sequence>MRHRIEVRLPDETEAALKQYLIDTKQTFAQYAARALRKQIADTLDNQDLTETVKHHTAGLPKPELRKRMGL</sequence>
<dbReference type="RefSeq" id="WP_057821865.1">
    <property type="nucleotide sequence ID" value="NZ_AZEC01000013.1"/>
</dbReference>
<accession>A0A0R1MUA8</accession>
<evidence type="ECO:0000313" key="2">
    <source>
        <dbReference type="Proteomes" id="UP000051330"/>
    </source>
</evidence>
<gene>
    <name evidence="1" type="ORF">FD09_GL000859</name>
</gene>
<protein>
    <submittedName>
        <fullName evidence="1">Uncharacterized protein</fullName>
    </submittedName>
</protein>
<dbReference type="AlphaFoldDB" id="A0A0R1MUA8"/>